<keyword evidence="2" id="KW-1185">Reference proteome</keyword>
<organism evidence="1 2">
    <name type="scientific">Ancylostoma ceylanicum</name>
    <dbReference type="NCBI Taxonomy" id="53326"/>
    <lineage>
        <taxon>Eukaryota</taxon>
        <taxon>Metazoa</taxon>
        <taxon>Ecdysozoa</taxon>
        <taxon>Nematoda</taxon>
        <taxon>Chromadorea</taxon>
        <taxon>Rhabditida</taxon>
        <taxon>Rhabditina</taxon>
        <taxon>Rhabditomorpha</taxon>
        <taxon>Strongyloidea</taxon>
        <taxon>Ancylostomatidae</taxon>
        <taxon>Ancylostomatinae</taxon>
        <taxon>Ancylostoma</taxon>
    </lineage>
</organism>
<gene>
    <name evidence="1" type="primary">Acey_s0070.g470</name>
    <name evidence="1" type="ORF">Y032_0070g470</name>
</gene>
<dbReference type="Proteomes" id="UP000024635">
    <property type="component" value="Unassembled WGS sequence"/>
</dbReference>
<sequence length="79" mass="8736">MINLLSFPSHFGLSPCNSAIFCKRAEVVATRTVFLVGSVEVDHCVCLHCCAKIENSIKSMKAILPWVLPLTRTANENPY</sequence>
<protein>
    <submittedName>
        <fullName evidence="1">Uncharacterized protein</fullName>
    </submittedName>
</protein>
<dbReference type="EMBL" id="JARK01001406">
    <property type="protein sequence ID" value="EYC07509.1"/>
    <property type="molecule type" value="Genomic_DNA"/>
</dbReference>
<name>A0A016TWU8_9BILA</name>
<proteinExistence type="predicted"/>
<evidence type="ECO:0000313" key="2">
    <source>
        <dbReference type="Proteomes" id="UP000024635"/>
    </source>
</evidence>
<reference evidence="2" key="1">
    <citation type="journal article" date="2015" name="Nat. Genet.">
        <title>The genome and transcriptome of the zoonotic hookworm Ancylostoma ceylanicum identify infection-specific gene families.</title>
        <authorList>
            <person name="Schwarz E.M."/>
            <person name="Hu Y."/>
            <person name="Antoshechkin I."/>
            <person name="Miller M.M."/>
            <person name="Sternberg P.W."/>
            <person name="Aroian R.V."/>
        </authorList>
    </citation>
    <scope>NUCLEOTIDE SEQUENCE</scope>
    <source>
        <strain evidence="2">HY135</strain>
    </source>
</reference>
<dbReference type="AlphaFoldDB" id="A0A016TWU8"/>
<evidence type="ECO:0000313" key="1">
    <source>
        <dbReference type="EMBL" id="EYC07509.1"/>
    </source>
</evidence>
<accession>A0A016TWU8</accession>
<comment type="caution">
    <text evidence="1">The sequence shown here is derived from an EMBL/GenBank/DDBJ whole genome shotgun (WGS) entry which is preliminary data.</text>
</comment>